<evidence type="ECO:0000256" key="3">
    <source>
        <dbReference type="ARBA" id="ARBA00006179"/>
    </source>
</evidence>
<dbReference type="PANTHER" id="PTHR10762:SF2">
    <property type="entry name" value="2-(3-AMINO-3-CARBOXYPROPYL)HISTIDINE SYNTHASE SUBUNIT 2"/>
    <property type="match status" value="1"/>
</dbReference>
<dbReference type="GO" id="GO:0017183">
    <property type="term" value="P:protein histidyl modification to diphthamide"/>
    <property type="evidence" value="ECO:0007669"/>
    <property type="project" value="InterPro"/>
</dbReference>
<comment type="cofactor">
    <cofactor evidence="1">
        <name>[4Fe-4S] cluster</name>
        <dbReference type="ChEBI" id="CHEBI:49883"/>
    </cofactor>
</comment>
<dbReference type="EMBL" id="JAWDGP010003066">
    <property type="protein sequence ID" value="KAK3777604.1"/>
    <property type="molecule type" value="Genomic_DNA"/>
</dbReference>
<comment type="caution">
    <text evidence="10">The sequence shown here is derived from an EMBL/GenBank/DDBJ whole genome shotgun (WGS) entry which is preliminary data.</text>
</comment>
<evidence type="ECO:0000256" key="1">
    <source>
        <dbReference type="ARBA" id="ARBA00001966"/>
    </source>
</evidence>
<gene>
    <name evidence="10" type="ORF">RRG08_021721</name>
</gene>
<evidence type="ECO:0000256" key="6">
    <source>
        <dbReference type="ARBA" id="ARBA00023004"/>
    </source>
</evidence>
<dbReference type="InterPro" id="IPR016435">
    <property type="entry name" value="DPH1/DPH2"/>
</dbReference>
<sequence length="503" mass="55407">MSTSAFSTSDDIIHRTLSCQAVKTPEDTLITVYEIERCVSWVQQSNFSKVALQFPDLLLIDAPSVAKEIQNSLPEISVFILGDTSYGSCCVDEVGAQHYKADCLIHFGRACLSPTVRLPVLYVFGRLPIDTNLCTSEVKKVLTQDFKAIFVYDTVYSYAADDVFNKLKSHFKELVFSRLLDPSTTLESTSSTESQNVFNDVDASSFHPIHISSNQDHTAVCKCGRLISLPLNSTIEDYAFLFIGTSDSPALLNMMMTFNKNNFYTYDPSKASCEKQTININKGLMKRYYLIERTKDANIVGIVAGTLGVAKYKDMIDHLKALLKTAGKKSYTFVVGKLNPAKLANFAEVDIYVLVACPESCLLEQSEFYRPVVSPLEVEMACNQAREWTGDYSTDFRDLLPGGSMFIEISPFKESGATDVSLINNKIRTLGVVDHLDSVGSAQQTVAMKSDSSITTNIAQNAGEFLAGRSWQGLDRKLGETPVVMATEGQLGIAASYDNEPGS</sequence>
<accession>A0AAE0ZXX3</accession>
<organism evidence="10 11">
    <name type="scientific">Elysia crispata</name>
    <name type="common">lettuce slug</name>
    <dbReference type="NCBI Taxonomy" id="231223"/>
    <lineage>
        <taxon>Eukaryota</taxon>
        <taxon>Metazoa</taxon>
        <taxon>Spiralia</taxon>
        <taxon>Lophotrochozoa</taxon>
        <taxon>Mollusca</taxon>
        <taxon>Gastropoda</taxon>
        <taxon>Heterobranchia</taxon>
        <taxon>Euthyneura</taxon>
        <taxon>Panpulmonata</taxon>
        <taxon>Sacoglossa</taxon>
        <taxon>Placobranchoidea</taxon>
        <taxon>Plakobranchidae</taxon>
        <taxon>Elysia</taxon>
    </lineage>
</organism>
<dbReference type="Proteomes" id="UP001283361">
    <property type="component" value="Unassembled WGS sequence"/>
</dbReference>
<dbReference type="SFLD" id="SFLDG01121">
    <property type="entry name" value="Diphthamide_biosynthesis"/>
    <property type="match status" value="1"/>
</dbReference>
<name>A0AAE0ZXX3_9GAST</name>
<comment type="function">
    <text evidence="8 9">Required for the first step of diphthamide biosynthesis, a post-translational modification of histidine which occurs in elongation factor 2. DPH1 and DPH2 transfer a 3-amino-3-carboxypropyl (ACP) group from S-adenosyl-L-methionine (SAM) to a histidine residue, the reaction is assisted by a reduction system comprising DPH3 and a NADH-dependent reductase. Facilitates the reduction of the catalytic iron-sulfur cluster found in the DPH1 subunit.</text>
</comment>
<evidence type="ECO:0000256" key="9">
    <source>
        <dbReference type="RuleBase" id="RU364133"/>
    </source>
</evidence>
<evidence type="ECO:0000256" key="4">
    <source>
        <dbReference type="ARBA" id="ARBA00021914"/>
    </source>
</evidence>
<dbReference type="FunFam" id="3.40.50.11840:FF:000002">
    <property type="entry name" value="2-(3-amino-3-carboxypropyl)histidine synthase subunit 2"/>
    <property type="match status" value="1"/>
</dbReference>
<keyword evidence="5 9" id="KW-0479">Metal-binding</keyword>
<comment type="similarity">
    <text evidence="3 9">Belongs to the DPH1/DPH2 family. DPH2 subfamily.</text>
</comment>
<dbReference type="SFLD" id="SFLDF00408">
    <property type="entry name" value="Diphthamide_biosynthesis_famil"/>
    <property type="match status" value="1"/>
</dbReference>
<dbReference type="NCBIfam" id="TIGR00272">
    <property type="entry name" value="DPH2"/>
    <property type="match status" value="1"/>
</dbReference>
<evidence type="ECO:0000256" key="5">
    <source>
        <dbReference type="ARBA" id="ARBA00022723"/>
    </source>
</evidence>
<dbReference type="InterPro" id="IPR042265">
    <property type="entry name" value="DPH1/DPH2_3"/>
</dbReference>
<dbReference type="Gene3D" id="3.40.50.11860">
    <property type="entry name" value="Diphthamide synthesis DPH1/DPH2 domain 3"/>
    <property type="match status" value="1"/>
</dbReference>
<evidence type="ECO:0000256" key="8">
    <source>
        <dbReference type="ARBA" id="ARBA00045159"/>
    </source>
</evidence>
<evidence type="ECO:0000256" key="7">
    <source>
        <dbReference type="ARBA" id="ARBA00023014"/>
    </source>
</evidence>
<dbReference type="NCBIfam" id="TIGR00322">
    <property type="entry name" value="diphth2_R"/>
    <property type="match status" value="1"/>
</dbReference>
<dbReference type="FunFam" id="3.40.50.11860:FF:000001">
    <property type="entry name" value="2-(3-amino-3-carboxypropyl)histidine synthase subunit 2"/>
    <property type="match status" value="1"/>
</dbReference>
<protein>
    <recommendedName>
        <fullName evidence="4 9">2-(3-amino-3-carboxypropyl)histidine synthase subunit 2</fullName>
    </recommendedName>
</protein>
<proteinExistence type="inferred from homology"/>
<reference evidence="10" key="1">
    <citation type="journal article" date="2023" name="G3 (Bethesda)">
        <title>A reference genome for the long-term kleptoplast-retaining sea slug Elysia crispata morphotype clarki.</title>
        <authorList>
            <person name="Eastman K.E."/>
            <person name="Pendleton A.L."/>
            <person name="Shaikh M.A."/>
            <person name="Suttiyut T."/>
            <person name="Ogas R."/>
            <person name="Tomko P."/>
            <person name="Gavelis G."/>
            <person name="Widhalm J.R."/>
            <person name="Wisecaver J.H."/>
        </authorList>
    </citation>
    <scope>NUCLEOTIDE SEQUENCE</scope>
    <source>
        <strain evidence="10">ECLA1</strain>
    </source>
</reference>
<dbReference type="GO" id="GO:0090560">
    <property type="term" value="F:2-(3-amino-3-carboxypropyl)histidine synthase activity"/>
    <property type="evidence" value="ECO:0007669"/>
    <property type="project" value="InterPro"/>
</dbReference>
<dbReference type="Pfam" id="PF01866">
    <property type="entry name" value="Diphthamide_syn"/>
    <property type="match status" value="1"/>
</dbReference>
<dbReference type="SFLD" id="SFLDS00032">
    <property type="entry name" value="Radical_SAM_3-amino-3-carboxyp"/>
    <property type="match status" value="1"/>
</dbReference>
<dbReference type="InterPro" id="IPR042263">
    <property type="entry name" value="DPH1/DPH2_1"/>
</dbReference>
<evidence type="ECO:0000313" key="11">
    <source>
        <dbReference type="Proteomes" id="UP001283361"/>
    </source>
</evidence>
<dbReference type="AlphaFoldDB" id="A0AAE0ZXX3"/>
<keyword evidence="11" id="KW-1185">Reference proteome</keyword>
<evidence type="ECO:0000313" key="10">
    <source>
        <dbReference type="EMBL" id="KAK3777604.1"/>
    </source>
</evidence>
<dbReference type="InterPro" id="IPR010014">
    <property type="entry name" value="DHP2"/>
</dbReference>
<keyword evidence="6 9" id="KW-0408">Iron</keyword>
<comment type="pathway">
    <text evidence="2 9">Protein modification; peptidyl-diphthamide biosynthesis.</text>
</comment>
<dbReference type="PANTHER" id="PTHR10762">
    <property type="entry name" value="DIPHTHAMIDE BIOSYNTHESIS PROTEIN"/>
    <property type="match status" value="1"/>
</dbReference>
<dbReference type="GO" id="GO:0046872">
    <property type="term" value="F:metal ion binding"/>
    <property type="evidence" value="ECO:0007669"/>
    <property type="project" value="UniProtKB-KW"/>
</dbReference>
<dbReference type="GO" id="GO:0051536">
    <property type="term" value="F:iron-sulfur cluster binding"/>
    <property type="evidence" value="ECO:0007669"/>
    <property type="project" value="UniProtKB-KW"/>
</dbReference>
<dbReference type="Gene3D" id="3.40.50.11840">
    <property type="entry name" value="Diphthamide synthesis DPH1/DPH2 domain 1"/>
    <property type="match status" value="1"/>
</dbReference>
<evidence type="ECO:0000256" key="2">
    <source>
        <dbReference type="ARBA" id="ARBA00005156"/>
    </source>
</evidence>
<keyword evidence="7 9" id="KW-0411">Iron-sulfur</keyword>